<organism evidence="2 3">
    <name type="scientific">Naegleria fowleri</name>
    <name type="common">Brain eating amoeba</name>
    <dbReference type="NCBI Taxonomy" id="5763"/>
    <lineage>
        <taxon>Eukaryota</taxon>
        <taxon>Discoba</taxon>
        <taxon>Heterolobosea</taxon>
        <taxon>Tetramitia</taxon>
        <taxon>Eutetramitia</taxon>
        <taxon>Vahlkampfiidae</taxon>
        <taxon>Naegleria</taxon>
    </lineage>
</organism>
<feature type="region of interest" description="Disordered" evidence="1">
    <location>
        <begin position="453"/>
        <end position="472"/>
    </location>
</feature>
<dbReference type="PANTHER" id="PTHR12029:SF11">
    <property type="entry name" value="METHYLTRANSFERASE TARBP1-RELATED"/>
    <property type="match status" value="1"/>
</dbReference>
<evidence type="ECO:0000256" key="1">
    <source>
        <dbReference type="SAM" id="MobiDB-lite"/>
    </source>
</evidence>
<dbReference type="VEuPathDB" id="AmoebaDB:FDP41_001213"/>
<dbReference type="AlphaFoldDB" id="A0A6A5C2I2"/>
<gene>
    <name evidence="2" type="ORF">FDP41_001213</name>
</gene>
<accession>A0A6A5C2I2</accession>
<dbReference type="EMBL" id="VFQX01000022">
    <property type="protein sequence ID" value="KAF0980060.1"/>
    <property type="molecule type" value="Genomic_DNA"/>
</dbReference>
<dbReference type="RefSeq" id="XP_044564773.1">
    <property type="nucleotide sequence ID" value="XM_044702615.1"/>
</dbReference>
<evidence type="ECO:0000313" key="2">
    <source>
        <dbReference type="EMBL" id="KAF0980060.1"/>
    </source>
</evidence>
<reference evidence="2 3" key="1">
    <citation type="journal article" date="2019" name="Sci. Rep.">
        <title>Nanopore sequencing improves the draft genome of the human pathogenic amoeba Naegleria fowleri.</title>
        <authorList>
            <person name="Liechti N."/>
            <person name="Schurch N."/>
            <person name="Bruggmann R."/>
            <person name="Wittwer M."/>
        </authorList>
    </citation>
    <scope>NUCLEOTIDE SEQUENCE [LARGE SCALE GENOMIC DNA]</scope>
    <source>
        <strain evidence="2 3">ATCC 30894</strain>
    </source>
</reference>
<comment type="caution">
    <text evidence="2">The sequence shown here is derived from an EMBL/GenBank/DDBJ whole genome shotgun (WGS) entry which is preliminary data.</text>
</comment>
<dbReference type="GO" id="GO:0016423">
    <property type="term" value="F:tRNA (guanine) methyltransferase activity"/>
    <property type="evidence" value="ECO:0007669"/>
    <property type="project" value="TreeGrafter"/>
</dbReference>
<dbReference type="VEuPathDB" id="AmoebaDB:NfTy_048500"/>
<evidence type="ECO:0000313" key="3">
    <source>
        <dbReference type="Proteomes" id="UP000444721"/>
    </source>
</evidence>
<sequence length="984" mass="115153">MPSENESFPQQKGFVQRLVSLMDVVSTSRNQKDSTALKEDEKAFVRQMVLLFSQQDLNQLIEDILFREYELIIKNSTDSTNSEKQSKDVGVDMVYYCLLTLHVLFDFQNTPQQHYKFFIERICLSLLFPSLITANQEGQNENTVLSSLETIRTNPRIQSLVFDILVEDLSREILRTEENHGSFEKIPLLHYCISNLSRCLLSAGSDDNESSNDMSEKLSTQEQTLSNIMIFSKHLLDCKSISDSQIMKQYFEKLFELFIKNCGVLKFGLTLSSLQTWNIDIAIAGRLRKCFFLNLMPHFFQYNYSTYSATREHLLEILHVIQIMNQSYKSQESNTVLQNISSDPKTKQIFFDQLLHESFMLLCQYYDAFFKIDLDSQTFVIDLRQVEWIWESILENLVVNSETFIGKRSLYLIKRLILDTTCSYPYMSSTENISSFLTQPIISKQVFKNSKAKEAQSKKKQTKRTTPQNEEDSSLLKIHEMIQYQWQTFFMIYESLENHSLHLIKPVWESVFELIPKRGEEKPFKYFIDQRFVRVLWIRAMRHSNFGVVKLVAHSMLDIYDTIEDRILITSNDSTEILEKNLLLDKSFMCGEFIECISMSKLFTTKQDYIGEKVFLFFDAYFAILEKIGKKKTFIQAFIAKIASARWSRVALSFFLLVLARMKFSSENDYLDLNDLSAFCEKVILLQLSEQSLWLKLRLYSSALEVIVNCFNFKKLCEENPQQLMDIIGKLFSSVSSVDPLTYSSDIVLLRRLRNWFGECRESFEKTYLTYMRNLLNQLLSEETSSIMAYSSIEKFATLLYFIPWDESTIAEQCNQVLAFNLSLTFPQMLEKLYTHTQMPHSVKVRMLNLLSAILNSCLFVSTFDMKEHYIMKQVKDTICSMIFTRSNLESILMFIRGEILSISFATIPELAQFYKQLLMERNFSIFNYSDYDSFKGVVNCLLCVSQLLMTHREEYEYLQREMLHPLLTEIATLLKNISILFLV</sequence>
<dbReference type="InterPro" id="IPR045330">
    <property type="entry name" value="TRM3/TARBP1"/>
</dbReference>
<dbReference type="VEuPathDB" id="AmoebaDB:NF0107340"/>
<proteinExistence type="predicted"/>
<keyword evidence="3" id="KW-1185">Reference proteome</keyword>
<protein>
    <submittedName>
        <fullName evidence="2">Uncharacterized protein</fullName>
    </submittedName>
</protein>
<dbReference type="Proteomes" id="UP000444721">
    <property type="component" value="Unassembled WGS sequence"/>
</dbReference>
<dbReference type="PANTHER" id="PTHR12029">
    <property type="entry name" value="RNA METHYLTRANSFERASE"/>
    <property type="match status" value="1"/>
</dbReference>
<dbReference type="GeneID" id="68108431"/>
<name>A0A6A5C2I2_NAEFO</name>
<dbReference type="GO" id="GO:0030488">
    <property type="term" value="P:tRNA methylation"/>
    <property type="evidence" value="ECO:0007669"/>
    <property type="project" value="TreeGrafter"/>
</dbReference>